<evidence type="ECO:0000313" key="1">
    <source>
        <dbReference type="EMBL" id="KAJ8922487.1"/>
    </source>
</evidence>
<comment type="caution">
    <text evidence="1">The sequence shown here is derived from an EMBL/GenBank/DDBJ whole genome shotgun (WGS) entry which is preliminary data.</text>
</comment>
<gene>
    <name evidence="1" type="ORF">NQ315_007515</name>
</gene>
<reference evidence="1 2" key="1">
    <citation type="journal article" date="2023" name="Insect Mol. Biol.">
        <title>Genome sequencing provides insights into the evolution of gene families encoding plant cell wall-degrading enzymes in longhorned beetles.</title>
        <authorList>
            <person name="Shin N.R."/>
            <person name="Okamura Y."/>
            <person name="Kirsch R."/>
            <person name="Pauchet Y."/>
        </authorList>
    </citation>
    <scope>NUCLEOTIDE SEQUENCE [LARGE SCALE GENOMIC DNA]</scope>
    <source>
        <strain evidence="1">EAD_L_NR</strain>
    </source>
</reference>
<keyword evidence="2" id="KW-1185">Reference proteome</keyword>
<name>A0AAV8W786_9CUCU</name>
<evidence type="ECO:0000313" key="2">
    <source>
        <dbReference type="Proteomes" id="UP001159042"/>
    </source>
</evidence>
<organism evidence="1 2">
    <name type="scientific">Exocentrus adspersus</name>
    <dbReference type="NCBI Taxonomy" id="1586481"/>
    <lineage>
        <taxon>Eukaryota</taxon>
        <taxon>Metazoa</taxon>
        <taxon>Ecdysozoa</taxon>
        <taxon>Arthropoda</taxon>
        <taxon>Hexapoda</taxon>
        <taxon>Insecta</taxon>
        <taxon>Pterygota</taxon>
        <taxon>Neoptera</taxon>
        <taxon>Endopterygota</taxon>
        <taxon>Coleoptera</taxon>
        <taxon>Polyphaga</taxon>
        <taxon>Cucujiformia</taxon>
        <taxon>Chrysomeloidea</taxon>
        <taxon>Cerambycidae</taxon>
        <taxon>Lamiinae</taxon>
        <taxon>Acanthocinini</taxon>
        <taxon>Exocentrus</taxon>
    </lineage>
</organism>
<dbReference type="Proteomes" id="UP001159042">
    <property type="component" value="Unassembled WGS sequence"/>
</dbReference>
<sequence length="309" mass="35511">MLDHTRCETLLPYNVEGVKTFLEVCDSFNSCGKTYGPVVNTAFSDNTDGKLFLQIFKEKLNSEDFYKTFGNSWNTFAKIKLNTEDLPDGNLYIVKTAYRNFFNRTGVSYEVAIVDLSDGNRFLENIRSTVLLPVVNETEMTDKVPQSKRALTSIKKARIKCETGNASRVYRKLIWSWAICGRNIISINSAINLFGRIISIVENQVRVKAQTKNQVLVVSICLYGLPLQYTVARMMYWKQDTVNNTVFSQDKGRYHLRFLIWLKSGENSGPYQKVRYKIRIKISDFVPCPSINCKVISLSIYKENKLTFQ</sequence>
<dbReference type="AlphaFoldDB" id="A0AAV8W786"/>
<protein>
    <submittedName>
        <fullName evidence="1">Uncharacterized protein</fullName>
    </submittedName>
</protein>
<accession>A0AAV8W786</accession>
<dbReference type="EMBL" id="JANEYG010000006">
    <property type="protein sequence ID" value="KAJ8922487.1"/>
    <property type="molecule type" value="Genomic_DNA"/>
</dbReference>
<proteinExistence type="predicted"/>